<gene>
    <name evidence="3" type="ORF">H7I73_07040</name>
</gene>
<keyword evidence="3" id="KW-0406">Ion transport</keyword>
<dbReference type="Gene3D" id="1.10.287.70">
    <property type="match status" value="1"/>
</dbReference>
<organism evidence="3 4">
    <name type="scientific">Citrobacter cronae</name>
    <dbReference type="NCBI Taxonomy" id="1748967"/>
    <lineage>
        <taxon>Bacteria</taxon>
        <taxon>Pseudomonadati</taxon>
        <taxon>Pseudomonadota</taxon>
        <taxon>Gammaproteobacteria</taxon>
        <taxon>Enterobacterales</taxon>
        <taxon>Enterobacteriaceae</taxon>
        <taxon>Citrobacter</taxon>
        <taxon>Citrobacter freundii complex</taxon>
    </lineage>
</organism>
<keyword evidence="1" id="KW-0472">Membrane</keyword>
<dbReference type="AlphaFoldDB" id="A0A7X1BPE4"/>
<dbReference type="InterPro" id="IPR013099">
    <property type="entry name" value="K_chnl_dom"/>
</dbReference>
<keyword evidence="1" id="KW-1133">Transmembrane helix</keyword>
<keyword evidence="3" id="KW-0813">Transport</keyword>
<dbReference type="RefSeq" id="WP_121529049.1">
    <property type="nucleotide sequence ID" value="NZ_JACLAG010000001.1"/>
</dbReference>
<feature type="domain" description="Potassium channel" evidence="2">
    <location>
        <begin position="53"/>
        <end position="123"/>
    </location>
</feature>
<proteinExistence type="predicted"/>
<dbReference type="GO" id="GO:0034220">
    <property type="term" value="P:monoatomic ion transmembrane transport"/>
    <property type="evidence" value="ECO:0007669"/>
    <property type="project" value="UniProtKB-KW"/>
</dbReference>
<evidence type="ECO:0000313" key="4">
    <source>
        <dbReference type="Proteomes" id="UP000548504"/>
    </source>
</evidence>
<feature type="transmembrane region" description="Helical" evidence="1">
    <location>
        <begin position="43"/>
        <end position="64"/>
    </location>
</feature>
<feature type="transmembrane region" description="Helical" evidence="1">
    <location>
        <begin position="6"/>
        <end position="23"/>
    </location>
</feature>
<dbReference type="SUPFAM" id="SSF81324">
    <property type="entry name" value="Voltage-gated potassium channels"/>
    <property type="match status" value="1"/>
</dbReference>
<name>A0A7X1BPE4_9ENTR</name>
<keyword evidence="1" id="KW-0812">Transmembrane</keyword>
<dbReference type="Pfam" id="PF07885">
    <property type="entry name" value="Ion_trans_2"/>
    <property type="match status" value="1"/>
</dbReference>
<reference evidence="3 4" key="1">
    <citation type="submission" date="2020-08" db="EMBL/GenBank/DDBJ databases">
        <title>Emergence and comparative genomics analysis of Citrobacter in Fennec fox imported from North Africa to China.</title>
        <authorList>
            <person name="Zheng B."/>
        </authorList>
    </citation>
    <scope>NUCLEOTIDE SEQUENCE [LARGE SCALE GENOMIC DNA]</scope>
    <source>
        <strain evidence="3 4">FF141</strain>
    </source>
</reference>
<accession>A0A7X1BPE4</accession>
<evidence type="ECO:0000259" key="2">
    <source>
        <dbReference type="Pfam" id="PF07885"/>
    </source>
</evidence>
<evidence type="ECO:0000313" key="3">
    <source>
        <dbReference type="EMBL" id="MBC2619393.1"/>
    </source>
</evidence>
<evidence type="ECO:0000256" key="1">
    <source>
        <dbReference type="SAM" id="Phobius"/>
    </source>
</evidence>
<feature type="transmembrane region" description="Helical" evidence="1">
    <location>
        <begin position="105"/>
        <end position="125"/>
    </location>
</feature>
<comment type="caution">
    <text evidence="3">The sequence shown here is derived from an EMBL/GenBank/DDBJ whole genome shotgun (WGS) entry which is preliminary data.</text>
</comment>
<dbReference type="EMBL" id="JACLAG010000001">
    <property type="protein sequence ID" value="MBC2619393.1"/>
    <property type="molecule type" value="Genomic_DNA"/>
</dbReference>
<sequence>MLIKNILWSLFITGLCVGVHYILTRWVTRRLQCATLRKPRAGLLCSLLLLAHLLECGVYATFYYIHHCFISFYDSLYFSITSFATVGYGDLLLPRFWEISGSLEGMTGALLTGWSVALLVAVVVLESGEKQR</sequence>
<protein>
    <submittedName>
        <fullName evidence="3">Two pore domain potassium channel family protein</fullName>
    </submittedName>
</protein>
<keyword evidence="3" id="KW-0407">Ion channel</keyword>
<dbReference type="Proteomes" id="UP000548504">
    <property type="component" value="Unassembled WGS sequence"/>
</dbReference>